<name>A0A7N0TLD5_KALFE</name>
<keyword evidence="1" id="KW-1133">Transmembrane helix</keyword>
<feature type="transmembrane region" description="Helical" evidence="1">
    <location>
        <begin position="6"/>
        <end position="30"/>
    </location>
</feature>
<evidence type="ECO:0000313" key="3">
    <source>
        <dbReference type="Proteomes" id="UP000594263"/>
    </source>
</evidence>
<dbReference type="PANTHER" id="PTHR34054:SF2">
    <property type="entry name" value="EXPRESSED PROTEIN"/>
    <property type="match status" value="1"/>
</dbReference>
<dbReference type="PANTHER" id="PTHR34054">
    <property type="entry name" value="EXPRESSED PROTEIN"/>
    <property type="match status" value="1"/>
</dbReference>
<dbReference type="InterPro" id="IPR045884">
    <property type="entry name" value="At5g59350-like"/>
</dbReference>
<dbReference type="OMA" id="RCKREES"/>
<accession>A0A7N0TLD5</accession>
<evidence type="ECO:0000256" key="1">
    <source>
        <dbReference type="SAM" id="Phobius"/>
    </source>
</evidence>
<keyword evidence="3" id="KW-1185">Reference proteome</keyword>
<dbReference type="AlphaFoldDB" id="A0A7N0TLD5"/>
<keyword evidence="1" id="KW-0472">Membrane</keyword>
<dbReference type="Proteomes" id="UP000594263">
    <property type="component" value="Unplaced"/>
</dbReference>
<keyword evidence="1" id="KW-0812">Transmembrane</keyword>
<organism evidence="2 3">
    <name type="scientific">Kalanchoe fedtschenkoi</name>
    <name type="common">Lavender scallops</name>
    <name type="synonym">South American air plant</name>
    <dbReference type="NCBI Taxonomy" id="63787"/>
    <lineage>
        <taxon>Eukaryota</taxon>
        <taxon>Viridiplantae</taxon>
        <taxon>Streptophyta</taxon>
        <taxon>Embryophyta</taxon>
        <taxon>Tracheophyta</taxon>
        <taxon>Spermatophyta</taxon>
        <taxon>Magnoliopsida</taxon>
        <taxon>eudicotyledons</taxon>
        <taxon>Gunneridae</taxon>
        <taxon>Pentapetalae</taxon>
        <taxon>Saxifragales</taxon>
        <taxon>Crassulaceae</taxon>
        <taxon>Kalanchoe</taxon>
    </lineage>
</organism>
<sequence>MTSLNSIGLGLSLTFGCLLLALVGEIYYLLWWKRSWNRGGSTAEDECCSSTSSSAREFMYMFCCKKPSDTQPLGTTASLTDRFQRHNDNSSSNNELVVKSCGVGSDEELAGFHDSHISGPPGILFTIKEETREELESEDGRLSERSSSDLMVHSVEIETPYLTPVSSPSMFITPPLTPTSAYTHLGFNPLFETSSEAELRILKASSPPPKFKFLQEAEDKFRQRRRMMEEADEDHFNNECEGGENPHPERCKREESFITIIVAKGGRGHRG</sequence>
<dbReference type="EnsemblPlants" id="Kaladp0039s0621.1.v1.1">
    <property type="protein sequence ID" value="Kaladp0039s0621.1.v1.1.CDS.1"/>
    <property type="gene ID" value="Kaladp0039s0621.v1.1"/>
</dbReference>
<proteinExistence type="predicted"/>
<evidence type="ECO:0000313" key="2">
    <source>
        <dbReference type="EnsemblPlants" id="Kaladp0039s0621.1.v1.1.CDS.1"/>
    </source>
</evidence>
<protein>
    <submittedName>
        <fullName evidence="2">Uncharacterized protein</fullName>
    </submittedName>
</protein>
<reference evidence="2" key="1">
    <citation type="submission" date="2021-01" db="UniProtKB">
        <authorList>
            <consortium name="EnsemblPlants"/>
        </authorList>
    </citation>
    <scope>IDENTIFICATION</scope>
</reference>
<dbReference type="Gramene" id="Kaladp0039s0621.1.v1.1">
    <property type="protein sequence ID" value="Kaladp0039s0621.1.v1.1.CDS.1"/>
    <property type="gene ID" value="Kaladp0039s0621.v1.1"/>
</dbReference>